<accession>A0A9D4GJX2</accession>
<organism evidence="1 2">
    <name type="scientific">Dreissena polymorpha</name>
    <name type="common">Zebra mussel</name>
    <name type="synonym">Mytilus polymorpha</name>
    <dbReference type="NCBI Taxonomy" id="45954"/>
    <lineage>
        <taxon>Eukaryota</taxon>
        <taxon>Metazoa</taxon>
        <taxon>Spiralia</taxon>
        <taxon>Lophotrochozoa</taxon>
        <taxon>Mollusca</taxon>
        <taxon>Bivalvia</taxon>
        <taxon>Autobranchia</taxon>
        <taxon>Heteroconchia</taxon>
        <taxon>Euheterodonta</taxon>
        <taxon>Imparidentia</taxon>
        <taxon>Neoheterodontei</taxon>
        <taxon>Myida</taxon>
        <taxon>Dreissenoidea</taxon>
        <taxon>Dreissenidae</taxon>
        <taxon>Dreissena</taxon>
    </lineage>
</organism>
<reference evidence="1" key="2">
    <citation type="submission" date="2020-11" db="EMBL/GenBank/DDBJ databases">
        <authorList>
            <person name="McCartney M.A."/>
            <person name="Auch B."/>
            <person name="Kono T."/>
            <person name="Mallez S."/>
            <person name="Becker A."/>
            <person name="Gohl D.M."/>
            <person name="Silverstein K.A.T."/>
            <person name="Koren S."/>
            <person name="Bechman K.B."/>
            <person name="Herman A."/>
            <person name="Abrahante J.E."/>
            <person name="Garbe J."/>
        </authorList>
    </citation>
    <scope>NUCLEOTIDE SEQUENCE</scope>
    <source>
        <strain evidence="1">Duluth1</strain>
        <tissue evidence="1">Whole animal</tissue>
    </source>
</reference>
<keyword evidence="2" id="KW-1185">Reference proteome</keyword>
<reference evidence="1" key="1">
    <citation type="journal article" date="2019" name="bioRxiv">
        <title>The Genome of the Zebra Mussel, Dreissena polymorpha: A Resource for Invasive Species Research.</title>
        <authorList>
            <person name="McCartney M.A."/>
            <person name="Auch B."/>
            <person name="Kono T."/>
            <person name="Mallez S."/>
            <person name="Zhang Y."/>
            <person name="Obille A."/>
            <person name="Becker A."/>
            <person name="Abrahante J.E."/>
            <person name="Garbe J."/>
            <person name="Badalamenti J.P."/>
            <person name="Herman A."/>
            <person name="Mangelson H."/>
            <person name="Liachko I."/>
            <person name="Sullivan S."/>
            <person name="Sone E.D."/>
            <person name="Koren S."/>
            <person name="Silverstein K.A.T."/>
            <person name="Beckman K.B."/>
            <person name="Gohl D.M."/>
        </authorList>
    </citation>
    <scope>NUCLEOTIDE SEQUENCE</scope>
    <source>
        <strain evidence="1">Duluth1</strain>
        <tissue evidence="1">Whole animal</tissue>
    </source>
</reference>
<dbReference type="Proteomes" id="UP000828390">
    <property type="component" value="Unassembled WGS sequence"/>
</dbReference>
<protein>
    <submittedName>
        <fullName evidence="1">Uncharacterized protein</fullName>
    </submittedName>
</protein>
<evidence type="ECO:0000313" key="1">
    <source>
        <dbReference type="EMBL" id="KAH3816821.1"/>
    </source>
</evidence>
<comment type="caution">
    <text evidence="1">The sequence shown here is derived from an EMBL/GenBank/DDBJ whole genome shotgun (WGS) entry which is preliminary data.</text>
</comment>
<proteinExistence type="predicted"/>
<dbReference type="Gene3D" id="3.30.200.20">
    <property type="entry name" value="Phosphorylase Kinase, domain 1"/>
    <property type="match status" value="1"/>
</dbReference>
<dbReference type="EMBL" id="JAIWYP010000005">
    <property type="protein sequence ID" value="KAH3816821.1"/>
    <property type="molecule type" value="Genomic_DNA"/>
</dbReference>
<name>A0A9D4GJX2_DREPO</name>
<sequence>MNDKKCWNQIFKAFANSLDPDEMPQNVAGAFSEVLLAESKTEPGKFVAVKCIDRMGIVGKEESLSNEIEVLRRAHRLYLKYPEETPPVWYGCLCEKQTADTEVIHTCAMPLLSNITEVIHTCAMLILSNITEVIHTSVVIRHQAIACVTINDTLRTSAGSYL</sequence>
<dbReference type="AlphaFoldDB" id="A0A9D4GJX2"/>
<evidence type="ECO:0000313" key="2">
    <source>
        <dbReference type="Proteomes" id="UP000828390"/>
    </source>
</evidence>
<gene>
    <name evidence="1" type="ORF">DPMN_118344</name>
</gene>